<dbReference type="InterPro" id="IPR000551">
    <property type="entry name" value="MerR-type_HTH_dom"/>
</dbReference>
<dbReference type="PRINTS" id="PR00040">
    <property type="entry name" value="HTHMERR"/>
</dbReference>
<organism evidence="4 5">
    <name type="scientific">Geomicrobium sediminis</name>
    <dbReference type="NCBI Taxonomy" id="1347788"/>
    <lineage>
        <taxon>Bacteria</taxon>
        <taxon>Bacillati</taxon>
        <taxon>Bacillota</taxon>
        <taxon>Bacilli</taxon>
        <taxon>Bacillales</taxon>
        <taxon>Geomicrobium</taxon>
    </lineage>
</organism>
<evidence type="ECO:0000259" key="3">
    <source>
        <dbReference type="PROSITE" id="PS50937"/>
    </source>
</evidence>
<gene>
    <name evidence="4" type="ORF">JOD17_003489</name>
</gene>
<feature type="coiled-coil region" evidence="2">
    <location>
        <begin position="80"/>
        <end position="107"/>
    </location>
</feature>
<dbReference type="PANTHER" id="PTHR30204:SF96">
    <property type="entry name" value="CHROMOSOME-ANCHORING PROTEIN RACA"/>
    <property type="match status" value="1"/>
</dbReference>
<reference evidence="4 5" key="1">
    <citation type="submission" date="2021-01" db="EMBL/GenBank/DDBJ databases">
        <title>Genomic Encyclopedia of Type Strains, Phase IV (KMG-IV): sequencing the most valuable type-strain genomes for metagenomic binning, comparative biology and taxonomic classification.</title>
        <authorList>
            <person name="Goeker M."/>
        </authorList>
    </citation>
    <scope>NUCLEOTIDE SEQUENCE [LARGE SCALE GENOMIC DNA]</scope>
    <source>
        <strain evidence="4 5">DSM 25540</strain>
    </source>
</reference>
<sequence>MKLTISEFGRRANVSVRTLRFYDEVGILTPSNYNEAGHRLYGLEELSKLQQIQSLKFIGYSLQDIKGLLTSEKDTLDDFKDSLTLQLQLLENKRKEVDQAISAVKRTQTITESGHPITWTLLSSILFQEEHMDDQLQWAKENLSEEIAESFIDVPSSDWERWDKEMLDISTEVKRLIKNNIPPNSSEAFAVVTKLTHLFTENVEDLEAFSKQLEDMQKHFDNNPLEMEFRFPNTFTQEEADYLEQITQEMEKQSRDSSPGH</sequence>
<name>A0ABS2PG22_9BACL</name>
<evidence type="ECO:0000256" key="2">
    <source>
        <dbReference type="SAM" id="Coils"/>
    </source>
</evidence>
<accession>A0ABS2PG22</accession>
<dbReference type="SUPFAM" id="SSF46955">
    <property type="entry name" value="Putative DNA-binding domain"/>
    <property type="match status" value="1"/>
</dbReference>
<dbReference type="Gene3D" id="1.10.1660.10">
    <property type="match status" value="1"/>
</dbReference>
<dbReference type="Proteomes" id="UP000741863">
    <property type="component" value="Unassembled WGS sequence"/>
</dbReference>
<feature type="domain" description="HTH merR-type" evidence="3">
    <location>
        <begin position="2"/>
        <end position="71"/>
    </location>
</feature>
<dbReference type="Pfam" id="PF13411">
    <property type="entry name" value="MerR_1"/>
    <property type="match status" value="1"/>
</dbReference>
<dbReference type="PROSITE" id="PS50937">
    <property type="entry name" value="HTH_MERR_2"/>
    <property type="match status" value="1"/>
</dbReference>
<protein>
    <submittedName>
        <fullName evidence="4">DNA-binding transcriptional MerR regulator</fullName>
    </submittedName>
</protein>
<keyword evidence="5" id="KW-1185">Reference proteome</keyword>
<dbReference type="RefSeq" id="WP_204699160.1">
    <property type="nucleotide sequence ID" value="NZ_JAFBEC010000012.1"/>
</dbReference>
<dbReference type="CDD" id="cd01106">
    <property type="entry name" value="HTH_TipAL-Mta"/>
    <property type="match status" value="1"/>
</dbReference>
<evidence type="ECO:0000256" key="1">
    <source>
        <dbReference type="ARBA" id="ARBA00023125"/>
    </source>
</evidence>
<evidence type="ECO:0000313" key="5">
    <source>
        <dbReference type="Proteomes" id="UP000741863"/>
    </source>
</evidence>
<comment type="caution">
    <text evidence="4">The sequence shown here is derived from an EMBL/GenBank/DDBJ whole genome shotgun (WGS) entry which is preliminary data.</text>
</comment>
<keyword evidence="1 4" id="KW-0238">DNA-binding</keyword>
<dbReference type="EMBL" id="JAFBEC010000012">
    <property type="protein sequence ID" value="MBM7634383.1"/>
    <property type="molecule type" value="Genomic_DNA"/>
</dbReference>
<keyword evidence="2" id="KW-0175">Coiled coil</keyword>
<dbReference type="InterPro" id="IPR047057">
    <property type="entry name" value="MerR_fam"/>
</dbReference>
<dbReference type="InterPro" id="IPR009061">
    <property type="entry name" value="DNA-bd_dom_put_sf"/>
</dbReference>
<proteinExistence type="predicted"/>
<dbReference type="SMART" id="SM00422">
    <property type="entry name" value="HTH_MERR"/>
    <property type="match status" value="1"/>
</dbReference>
<dbReference type="GO" id="GO:0003677">
    <property type="term" value="F:DNA binding"/>
    <property type="evidence" value="ECO:0007669"/>
    <property type="project" value="UniProtKB-KW"/>
</dbReference>
<dbReference type="PANTHER" id="PTHR30204">
    <property type="entry name" value="REDOX-CYCLING DRUG-SENSING TRANSCRIPTIONAL ACTIVATOR SOXR"/>
    <property type="match status" value="1"/>
</dbReference>
<evidence type="ECO:0000313" key="4">
    <source>
        <dbReference type="EMBL" id="MBM7634383.1"/>
    </source>
</evidence>